<dbReference type="AlphaFoldDB" id="U4LF13"/>
<evidence type="ECO:0000256" key="10">
    <source>
        <dbReference type="RuleBase" id="RU004328"/>
    </source>
</evidence>
<gene>
    <name evidence="12" type="ORF">PCON_13129</name>
</gene>
<dbReference type="GO" id="GO:0003723">
    <property type="term" value="F:RNA binding"/>
    <property type="evidence" value="ECO:0007669"/>
    <property type="project" value="InterPro"/>
</dbReference>
<dbReference type="Pfam" id="PF00445">
    <property type="entry name" value="Ribonuclease_T2"/>
    <property type="match status" value="1"/>
</dbReference>
<dbReference type="GO" id="GO:0016787">
    <property type="term" value="F:hydrolase activity"/>
    <property type="evidence" value="ECO:0007669"/>
    <property type="project" value="UniProtKB-KW"/>
</dbReference>
<feature type="active site" evidence="9">
    <location>
        <position position="137"/>
    </location>
</feature>
<dbReference type="EMBL" id="HF935853">
    <property type="protein sequence ID" value="CCX13536.1"/>
    <property type="molecule type" value="Genomic_DNA"/>
</dbReference>
<evidence type="ECO:0000256" key="7">
    <source>
        <dbReference type="ARBA" id="ARBA00023180"/>
    </source>
</evidence>
<dbReference type="PROSITE" id="PS00530">
    <property type="entry name" value="RNASE_T2_1"/>
    <property type="match status" value="1"/>
</dbReference>
<evidence type="ECO:0000313" key="13">
    <source>
        <dbReference type="Proteomes" id="UP000018144"/>
    </source>
</evidence>
<organism evidence="12 13">
    <name type="scientific">Pyronema omphalodes (strain CBS 100304)</name>
    <name type="common">Pyronema confluens</name>
    <dbReference type="NCBI Taxonomy" id="1076935"/>
    <lineage>
        <taxon>Eukaryota</taxon>
        <taxon>Fungi</taxon>
        <taxon>Dikarya</taxon>
        <taxon>Ascomycota</taxon>
        <taxon>Pezizomycotina</taxon>
        <taxon>Pezizomycetes</taxon>
        <taxon>Pezizales</taxon>
        <taxon>Pyronemataceae</taxon>
        <taxon>Pyronema</taxon>
    </lineage>
</organism>
<dbReference type="OMA" id="LWEHEYN"/>
<feature type="signal peptide" evidence="11">
    <location>
        <begin position="1"/>
        <end position="19"/>
    </location>
</feature>
<keyword evidence="7" id="KW-0325">Glycoprotein</keyword>
<accession>U4LF13</accession>
<dbReference type="PANTHER" id="PTHR11240">
    <property type="entry name" value="RIBONUCLEASE T2"/>
    <property type="match status" value="1"/>
</dbReference>
<keyword evidence="5" id="KW-0378">Hydrolase</keyword>
<evidence type="ECO:0000256" key="6">
    <source>
        <dbReference type="ARBA" id="ARBA00023157"/>
    </source>
</evidence>
<feature type="active site" evidence="9">
    <location>
        <position position="133"/>
    </location>
</feature>
<dbReference type="EC" id="4.6.1.19" evidence="2"/>
<keyword evidence="6" id="KW-1015">Disulfide bond</keyword>
<dbReference type="FunFam" id="3.90.730.10:FF:000004">
    <property type="entry name" value="Ribonuclease T2-like"/>
    <property type="match status" value="1"/>
</dbReference>
<reference evidence="12 13" key="1">
    <citation type="journal article" date="2013" name="PLoS Genet.">
        <title>The genome and development-dependent transcriptomes of Pyronema confluens: a window into fungal evolution.</title>
        <authorList>
            <person name="Traeger S."/>
            <person name="Altegoer F."/>
            <person name="Freitag M."/>
            <person name="Gabaldon T."/>
            <person name="Kempken F."/>
            <person name="Kumar A."/>
            <person name="Marcet-Houben M."/>
            <person name="Poggeler S."/>
            <person name="Stajich J.E."/>
            <person name="Nowrousian M."/>
        </authorList>
    </citation>
    <scope>NUCLEOTIDE SEQUENCE [LARGE SCALE GENOMIC DNA]</scope>
    <source>
        <strain evidence="13">CBS 100304</strain>
        <tissue evidence="12">Vegetative mycelium</tissue>
    </source>
</reference>
<evidence type="ECO:0000256" key="4">
    <source>
        <dbReference type="ARBA" id="ARBA00022759"/>
    </source>
</evidence>
<evidence type="ECO:0000256" key="5">
    <source>
        <dbReference type="ARBA" id="ARBA00022801"/>
    </source>
</evidence>
<keyword evidence="4" id="KW-0255">Endonuclease</keyword>
<evidence type="ECO:0000256" key="9">
    <source>
        <dbReference type="PIRSR" id="PIRSR633697-1"/>
    </source>
</evidence>
<evidence type="ECO:0000256" key="11">
    <source>
        <dbReference type="SAM" id="SignalP"/>
    </source>
</evidence>
<sequence>MQFLTLLTLASALVAPAFAQFREFPKRDISCPNVLSCHAPSTTDRCCVESPGGLVLLTQFWDYSPPAGPVDSWTIHGLWPDNCDGTYASSCDAARAYPSITNILESRGETALLNEMSLLWKGINGDENLWQHEWAKHGTCLSTLEPTCYGAAYQSGMEVVDFSRQVVDLHKKLDSFKFLEACGITPSTTKTYTKQAIVDCLTTAHGAVPYIGCSGSNINEIWYFHWVRGRVYGGVYEPTDSTAASTKCPATGIIYTPK</sequence>
<dbReference type="InterPro" id="IPR033130">
    <property type="entry name" value="RNase_T2_His_AS_2"/>
</dbReference>
<dbReference type="SUPFAM" id="SSF55895">
    <property type="entry name" value="Ribonuclease Rh-like"/>
    <property type="match status" value="1"/>
</dbReference>
<evidence type="ECO:0000256" key="3">
    <source>
        <dbReference type="ARBA" id="ARBA00022722"/>
    </source>
</evidence>
<dbReference type="GO" id="GO:0033897">
    <property type="term" value="F:ribonuclease T2 activity"/>
    <property type="evidence" value="ECO:0007669"/>
    <property type="project" value="UniProtKB-EC"/>
</dbReference>
<comment type="similarity">
    <text evidence="1 10">Belongs to the RNase T2 family.</text>
</comment>
<dbReference type="GO" id="GO:0006401">
    <property type="term" value="P:RNA catabolic process"/>
    <property type="evidence" value="ECO:0007669"/>
    <property type="project" value="TreeGrafter"/>
</dbReference>
<feature type="active site" evidence="9">
    <location>
        <position position="76"/>
    </location>
</feature>
<dbReference type="Proteomes" id="UP000018144">
    <property type="component" value="Unassembled WGS sequence"/>
</dbReference>
<evidence type="ECO:0000256" key="8">
    <source>
        <dbReference type="ARBA" id="ARBA00023239"/>
    </source>
</evidence>
<evidence type="ECO:0000256" key="1">
    <source>
        <dbReference type="ARBA" id="ARBA00007469"/>
    </source>
</evidence>
<dbReference type="InterPro" id="IPR018188">
    <property type="entry name" value="RNase_T2_His_AS_1"/>
</dbReference>
<keyword evidence="8" id="KW-0456">Lyase</keyword>
<dbReference type="Gene3D" id="3.90.730.10">
    <property type="entry name" value="Ribonuclease T2-like"/>
    <property type="match status" value="1"/>
</dbReference>
<dbReference type="PROSITE" id="PS00531">
    <property type="entry name" value="RNASE_T2_2"/>
    <property type="match status" value="1"/>
</dbReference>
<dbReference type="OrthoDB" id="435754at2759"/>
<keyword evidence="13" id="KW-1185">Reference proteome</keyword>
<feature type="chain" id="PRO_5004651395" description="ribonuclease T2" evidence="11">
    <location>
        <begin position="20"/>
        <end position="258"/>
    </location>
</feature>
<keyword evidence="3" id="KW-0540">Nuclease</keyword>
<dbReference type="InterPro" id="IPR033697">
    <property type="entry name" value="Ribonuclease_T2_eukaryotic"/>
</dbReference>
<evidence type="ECO:0000256" key="2">
    <source>
        <dbReference type="ARBA" id="ARBA00012571"/>
    </source>
</evidence>
<dbReference type="CDD" id="cd01061">
    <property type="entry name" value="RNase_T2_euk"/>
    <property type="match status" value="1"/>
</dbReference>
<dbReference type="InterPro" id="IPR036430">
    <property type="entry name" value="RNase_T2-like_sf"/>
</dbReference>
<dbReference type="PANTHER" id="PTHR11240:SF22">
    <property type="entry name" value="RIBONUCLEASE T2"/>
    <property type="match status" value="1"/>
</dbReference>
<name>U4LF13_PYROM</name>
<dbReference type="GO" id="GO:0005576">
    <property type="term" value="C:extracellular region"/>
    <property type="evidence" value="ECO:0007669"/>
    <property type="project" value="TreeGrafter"/>
</dbReference>
<keyword evidence="11" id="KW-0732">Signal</keyword>
<evidence type="ECO:0000313" key="12">
    <source>
        <dbReference type="EMBL" id="CCX13536.1"/>
    </source>
</evidence>
<dbReference type="eggNOG" id="KOG1642">
    <property type="taxonomic scope" value="Eukaryota"/>
</dbReference>
<protein>
    <recommendedName>
        <fullName evidence="2">ribonuclease T2</fullName>
        <ecNumber evidence="2">4.6.1.19</ecNumber>
    </recommendedName>
</protein>
<dbReference type="InterPro" id="IPR001568">
    <property type="entry name" value="RNase_T2-like"/>
</dbReference>
<proteinExistence type="inferred from homology"/>